<dbReference type="Proteomes" id="UP000230208">
    <property type="component" value="Unassembled WGS sequence"/>
</dbReference>
<dbReference type="GO" id="GO:0016209">
    <property type="term" value="F:antioxidant activity"/>
    <property type="evidence" value="ECO:0007669"/>
    <property type="project" value="InterPro"/>
</dbReference>
<dbReference type="Pfam" id="PF17991">
    <property type="entry name" value="Thioredoxin_10"/>
    <property type="match status" value="1"/>
</dbReference>
<dbReference type="GO" id="GO:0016491">
    <property type="term" value="F:oxidoreductase activity"/>
    <property type="evidence" value="ECO:0007669"/>
    <property type="project" value="InterPro"/>
</dbReference>
<dbReference type="InterPro" id="IPR036249">
    <property type="entry name" value="Thioredoxin-like_sf"/>
</dbReference>
<dbReference type="AlphaFoldDB" id="A0A2H0R575"/>
<organism evidence="3 4">
    <name type="scientific">Candidatus Yanofskybacteria bacterium CG10_big_fil_rev_8_21_14_0_10_37_15</name>
    <dbReference type="NCBI Taxonomy" id="1975097"/>
    <lineage>
        <taxon>Bacteria</taxon>
        <taxon>Candidatus Yanofskyibacteriota</taxon>
    </lineage>
</organism>
<dbReference type="InterPro" id="IPR013766">
    <property type="entry name" value="Thioredoxin_domain"/>
</dbReference>
<dbReference type="PROSITE" id="PS51352">
    <property type="entry name" value="THIOREDOXIN_2"/>
    <property type="match status" value="1"/>
</dbReference>
<dbReference type="InterPro" id="IPR050553">
    <property type="entry name" value="Thioredoxin_ResA/DsbE_sf"/>
</dbReference>
<evidence type="ECO:0000313" key="3">
    <source>
        <dbReference type="EMBL" id="PIR41678.1"/>
    </source>
</evidence>
<dbReference type="PANTHER" id="PTHR42852">
    <property type="entry name" value="THIOL:DISULFIDE INTERCHANGE PROTEIN DSBE"/>
    <property type="match status" value="1"/>
</dbReference>
<sequence>MLNSKTRILIIVLILIAGAIYFIDKNSARRTGTNEIITIDPRENEMSKEEKSKRYELAKEITTPDGFINTDGKNIAINDLIGKKVILVDFWTYSCINCQRTTPYLNSWYEKYKEEGFVIIGIHTPEFEFEKNYNNVKTAVEKLGIKFPVVLDNDYSTWTAYKNLYWPRKYLIDIDGYVIFDHIGEGAYEETENKIQEALNERVAVLGENKLIDESLTKEASVEYGPRSPETYFGSARNNQQKSFLFPNENWEISPEFSKNTASNDSIVYSYTAKDVFFVAEAENEIIVEVLLDGKPLESEAGDDILRTSDGKSIVKIKEAGLYKIIQSDKSETRILKFIIQKPGLKAFTFTFG</sequence>
<dbReference type="Gene3D" id="3.40.30.10">
    <property type="entry name" value="Glutaredoxin"/>
    <property type="match status" value="1"/>
</dbReference>
<dbReference type="PANTHER" id="PTHR42852:SF13">
    <property type="entry name" value="PROTEIN DIPZ"/>
    <property type="match status" value="1"/>
</dbReference>
<feature type="transmembrane region" description="Helical" evidence="1">
    <location>
        <begin position="6"/>
        <end position="23"/>
    </location>
</feature>
<feature type="domain" description="Thioredoxin" evidence="2">
    <location>
        <begin position="52"/>
        <end position="200"/>
    </location>
</feature>
<evidence type="ECO:0000313" key="4">
    <source>
        <dbReference type="Proteomes" id="UP000230208"/>
    </source>
</evidence>
<keyword evidence="1" id="KW-1133">Transmembrane helix</keyword>
<keyword evidence="1" id="KW-0472">Membrane</keyword>
<keyword evidence="1" id="KW-0812">Transmembrane</keyword>
<dbReference type="Gene3D" id="2.60.120.260">
    <property type="entry name" value="Galactose-binding domain-like"/>
    <property type="match status" value="1"/>
</dbReference>
<proteinExistence type="predicted"/>
<evidence type="ECO:0000256" key="1">
    <source>
        <dbReference type="SAM" id="Phobius"/>
    </source>
</evidence>
<dbReference type="SUPFAM" id="SSF52833">
    <property type="entry name" value="Thioredoxin-like"/>
    <property type="match status" value="1"/>
</dbReference>
<gene>
    <name evidence="3" type="ORF">COV30_02445</name>
</gene>
<reference evidence="3 4" key="1">
    <citation type="submission" date="2017-09" db="EMBL/GenBank/DDBJ databases">
        <title>Depth-based differentiation of microbial function through sediment-hosted aquifers and enrichment of novel symbionts in the deep terrestrial subsurface.</title>
        <authorList>
            <person name="Probst A.J."/>
            <person name="Ladd B."/>
            <person name="Jarett J.K."/>
            <person name="Geller-Mcgrath D.E."/>
            <person name="Sieber C.M."/>
            <person name="Emerson J.B."/>
            <person name="Anantharaman K."/>
            <person name="Thomas B.C."/>
            <person name="Malmstrom R."/>
            <person name="Stieglmeier M."/>
            <person name="Klingl A."/>
            <person name="Woyke T."/>
            <person name="Ryan C.M."/>
            <person name="Banfield J.F."/>
        </authorList>
    </citation>
    <scope>NUCLEOTIDE SEQUENCE [LARGE SCALE GENOMIC DNA]</scope>
    <source>
        <strain evidence="3">CG10_big_fil_rev_8_21_14_0_10_37_15</strain>
    </source>
</reference>
<comment type="caution">
    <text evidence="3">The sequence shown here is derived from an EMBL/GenBank/DDBJ whole genome shotgun (WGS) entry which is preliminary data.</text>
</comment>
<name>A0A2H0R575_9BACT</name>
<accession>A0A2H0R575</accession>
<dbReference type="InterPro" id="IPR041017">
    <property type="entry name" value="Thioredoxin_10"/>
</dbReference>
<evidence type="ECO:0000259" key="2">
    <source>
        <dbReference type="PROSITE" id="PS51352"/>
    </source>
</evidence>
<protein>
    <recommendedName>
        <fullName evidence="2">Thioredoxin domain-containing protein</fullName>
    </recommendedName>
</protein>
<dbReference type="EMBL" id="PCXP01000030">
    <property type="protein sequence ID" value="PIR41678.1"/>
    <property type="molecule type" value="Genomic_DNA"/>
</dbReference>
<dbReference type="InterPro" id="IPR000866">
    <property type="entry name" value="AhpC/TSA"/>
</dbReference>
<dbReference type="Pfam" id="PF00578">
    <property type="entry name" value="AhpC-TSA"/>
    <property type="match status" value="1"/>
</dbReference>